<reference evidence="4" key="2">
    <citation type="submission" date="2018-09" db="EMBL/GenBank/DDBJ databases">
        <authorList>
            <person name="Salgado M."/>
            <person name="van Velzen R."/>
            <person name="Nguyen T.V."/>
            <person name="Battenberg K."/>
            <person name="Berry A.M."/>
            <person name="Lundin D."/>
            <person name="Pawlowski K."/>
        </authorList>
    </citation>
    <scope>NUCLEOTIDE SEQUENCE</scope>
</reference>
<dbReference type="Pfam" id="PF23446">
    <property type="entry name" value="LysM1_NFP_LYK"/>
    <property type="match status" value="1"/>
</dbReference>
<dbReference type="PANTHER" id="PTHR45927:SF2">
    <property type="entry name" value="SERINE_THREONINE RECEPTOR-LIKE KINASE NFP"/>
    <property type="match status" value="1"/>
</dbReference>
<reference evidence="4" key="1">
    <citation type="journal article" date="2018" name="Front. Plant Sci.">
        <title>Comparative Analysis of the Nodule Transcriptomes of Ceanothus thyrsiflorus (Rhamnaceae, Rosales) and Datisca glomerata (Datiscaceae, Cucurbitales).</title>
        <authorList>
            <person name="Salgado M.G."/>
            <person name="van Velzen R."/>
            <person name="Nguyen T.V."/>
            <person name="Battenberg K."/>
            <person name="Berry A.M."/>
            <person name="Lundin D."/>
            <person name="Pawlowski K."/>
        </authorList>
    </citation>
    <scope>NUCLEOTIDE SEQUENCE</scope>
</reference>
<dbReference type="Pfam" id="PF07714">
    <property type="entry name" value="PK_Tyr_Ser-Thr"/>
    <property type="match status" value="1"/>
</dbReference>
<feature type="transmembrane region" description="Helical" evidence="1">
    <location>
        <begin position="244"/>
        <end position="268"/>
    </location>
</feature>
<dbReference type="AlphaFoldDB" id="A0A3Q8TKP4"/>
<dbReference type="InterPro" id="IPR000719">
    <property type="entry name" value="Prot_kinase_dom"/>
</dbReference>
<dbReference type="InterPro" id="IPR059143">
    <property type="entry name" value="NFP_LysM2"/>
</dbReference>
<keyword evidence="4" id="KW-0675">Receptor</keyword>
<dbReference type="InterPro" id="IPR056561">
    <property type="entry name" value="NFP_LYK_LysM1"/>
</dbReference>
<feature type="signal peptide" evidence="2">
    <location>
        <begin position="1"/>
        <end position="20"/>
    </location>
</feature>
<keyword evidence="1" id="KW-0812">Transmembrane</keyword>
<keyword evidence="1" id="KW-0472">Membrane</keyword>
<dbReference type="GO" id="GO:0004713">
    <property type="term" value="F:protein tyrosine kinase activity"/>
    <property type="evidence" value="ECO:0007669"/>
    <property type="project" value="InterPro"/>
</dbReference>
<dbReference type="InterPro" id="IPR008266">
    <property type="entry name" value="Tyr_kinase_AS"/>
</dbReference>
<dbReference type="Gene3D" id="3.30.200.20">
    <property type="entry name" value="Phosphorylase Kinase, domain 1"/>
    <property type="match status" value="1"/>
</dbReference>
<proteinExistence type="evidence at transcript level"/>
<feature type="domain" description="Protein kinase" evidence="3">
    <location>
        <begin position="326"/>
        <end position="580"/>
    </location>
</feature>
<accession>A0A3Q8TKP4</accession>
<dbReference type="Pfam" id="PF23457">
    <property type="entry name" value="LysM2_NFP"/>
    <property type="match status" value="1"/>
</dbReference>
<dbReference type="EMBL" id="MH900483">
    <property type="protein sequence ID" value="AZL41250.1"/>
    <property type="molecule type" value="mRNA"/>
</dbReference>
<sequence length="606" mass="68416">MKIRFFYLIFLFFFTTHIIAQSSPDTNANNYSCSSDSDLPPSCPTYVSYFAQSPEFLNLESISRLFGINRSEIANASNLKSEDRPLFPHQLLLIPIKCGCDGTHYLVNITYQIKQLGENYFLLSTNSFENLTNWHAVQDANPSLKPTLLHVGDNVTFPLLCKCPSKKNLENGIKHLISYVWQPMDDVMHVASMFSASSDDIISENSYYPNMSNATYLPISIPVSKLPMLSQPYPTSENRKSKRLMTLIILKSLGGSLLIFVIVTGAVYTRRWYRKKKSSLETAELMIKMKDLDYEKSDCYKPKILPGVSGYLGKPVMYEKKVILESTMNFNESCRIGGSVYKGMLNGQILAVKKTKEDVREEIMILQRVNHVNLVKLMGFSLNNIDVDCFLVYEYAENGSLDKWLYSNSLPFLSWTQRLHIALDVANGLQYLHEHIQPNIVHRDIRTDNILVGLGLKAKIANFSMARPATNSVSPKVDVFGFGIVLLEILSGKKSMETKENGEVVMLWKEVREVLDCEEEKEERLREWMDPNLGGLYPIDGALSLAGLAKACTYDLPLARPSIAEIVFNLSVLAQTSPFVQEKSWVSSLEEAAEDVSHNVNPLTAR</sequence>
<dbReference type="PANTHER" id="PTHR45927">
    <property type="entry name" value="LYSM-DOMAIN RECEPTOR-LIKE KINASE-RELATED"/>
    <property type="match status" value="1"/>
</dbReference>
<dbReference type="PROSITE" id="PS50011">
    <property type="entry name" value="PROTEIN_KINASE_DOM"/>
    <property type="match status" value="1"/>
</dbReference>
<protein>
    <submittedName>
        <fullName evidence="4">LysM receptor</fullName>
    </submittedName>
</protein>
<dbReference type="InterPro" id="IPR001245">
    <property type="entry name" value="Ser-Thr/Tyr_kinase_cat_dom"/>
</dbReference>
<keyword evidence="2" id="KW-0732">Signal</keyword>
<dbReference type="Pfam" id="PF23462">
    <property type="entry name" value="LysM3_NFP"/>
    <property type="match status" value="1"/>
</dbReference>
<feature type="chain" id="PRO_5018780761" evidence="2">
    <location>
        <begin position="21"/>
        <end position="606"/>
    </location>
</feature>
<dbReference type="Gene3D" id="1.10.510.10">
    <property type="entry name" value="Transferase(Phosphotransferase) domain 1"/>
    <property type="match status" value="2"/>
</dbReference>
<dbReference type="InterPro" id="IPR020635">
    <property type="entry name" value="Tyr_kinase_cat_dom"/>
</dbReference>
<dbReference type="SMART" id="SM00219">
    <property type="entry name" value="TyrKc"/>
    <property type="match status" value="1"/>
</dbReference>
<dbReference type="InterPro" id="IPR052611">
    <property type="entry name" value="Plant_RLK_LysM"/>
</dbReference>
<organism evidence="4">
    <name type="scientific">Datisca glomerata</name>
    <name type="common">Durango root</name>
    <dbReference type="NCBI Taxonomy" id="34297"/>
    <lineage>
        <taxon>Eukaryota</taxon>
        <taxon>Viridiplantae</taxon>
        <taxon>Streptophyta</taxon>
        <taxon>Embryophyta</taxon>
        <taxon>Tracheophyta</taxon>
        <taxon>Spermatophyta</taxon>
        <taxon>Magnoliopsida</taxon>
        <taxon>eudicotyledons</taxon>
        <taxon>Gunneridae</taxon>
        <taxon>Pentapetalae</taxon>
        <taxon>rosids</taxon>
        <taxon>fabids</taxon>
        <taxon>Cucurbitales</taxon>
        <taxon>Datiscaceae</taxon>
        <taxon>Datisca</taxon>
    </lineage>
</organism>
<evidence type="ECO:0000256" key="2">
    <source>
        <dbReference type="SAM" id="SignalP"/>
    </source>
</evidence>
<dbReference type="InterPro" id="IPR011009">
    <property type="entry name" value="Kinase-like_dom_sf"/>
</dbReference>
<keyword evidence="1" id="KW-1133">Transmembrane helix</keyword>
<name>A0A3Q8TKP4_DATGL</name>
<dbReference type="SUPFAM" id="SSF56112">
    <property type="entry name" value="Protein kinase-like (PK-like)"/>
    <property type="match status" value="1"/>
</dbReference>
<dbReference type="PROSITE" id="PS00109">
    <property type="entry name" value="PROTEIN_KINASE_TYR"/>
    <property type="match status" value="1"/>
</dbReference>
<dbReference type="InterPro" id="IPR059144">
    <property type="entry name" value="NFP_LysM3"/>
</dbReference>
<evidence type="ECO:0000313" key="4">
    <source>
        <dbReference type="EMBL" id="AZL41250.1"/>
    </source>
</evidence>
<dbReference type="GO" id="GO:0005524">
    <property type="term" value="F:ATP binding"/>
    <property type="evidence" value="ECO:0007669"/>
    <property type="project" value="InterPro"/>
</dbReference>
<evidence type="ECO:0000259" key="3">
    <source>
        <dbReference type="PROSITE" id="PS50011"/>
    </source>
</evidence>
<evidence type="ECO:0000256" key="1">
    <source>
        <dbReference type="SAM" id="Phobius"/>
    </source>
</evidence>